<evidence type="ECO:0000256" key="7">
    <source>
        <dbReference type="ARBA" id="ARBA00022842"/>
    </source>
</evidence>
<dbReference type="Pfam" id="PF12631">
    <property type="entry name" value="MnmE_helical"/>
    <property type="match status" value="1"/>
</dbReference>
<feature type="domain" description="TrmE-type G" evidence="12">
    <location>
        <begin position="225"/>
        <end position="383"/>
    </location>
</feature>
<gene>
    <name evidence="10" type="primary">mnmE</name>
    <name evidence="10" type="synonym">trmE</name>
    <name evidence="13" type="ORF">SAMN06269117_12030</name>
</gene>
<dbReference type="PANTHER" id="PTHR42714">
    <property type="entry name" value="TRNA MODIFICATION GTPASE GTPBP3"/>
    <property type="match status" value="1"/>
</dbReference>
<evidence type="ECO:0000259" key="12">
    <source>
        <dbReference type="PROSITE" id="PS51709"/>
    </source>
</evidence>
<dbReference type="FunFam" id="3.30.1360.120:FF:000003">
    <property type="entry name" value="tRNA modification GTPase MnmE"/>
    <property type="match status" value="1"/>
</dbReference>
<dbReference type="GO" id="GO:0046872">
    <property type="term" value="F:metal ion binding"/>
    <property type="evidence" value="ECO:0007669"/>
    <property type="project" value="UniProtKB-KW"/>
</dbReference>
<dbReference type="GO" id="GO:0042802">
    <property type="term" value="F:identical protein binding"/>
    <property type="evidence" value="ECO:0007669"/>
    <property type="project" value="UniProtKB-ARBA"/>
</dbReference>
<dbReference type="Pfam" id="PF10396">
    <property type="entry name" value="TrmE_N"/>
    <property type="match status" value="1"/>
</dbReference>
<evidence type="ECO:0000256" key="3">
    <source>
        <dbReference type="ARBA" id="ARBA00022694"/>
    </source>
</evidence>
<keyword evidence="7 10" id="KW-0460">Magnesium</keyword>
<evidence type="ECO:0000256" key="4">
    <source>
        <dbReference type="ARBA" id="ARBA00022723"/>
    </source>
</evidence>
<feature type="binding site" evidence="10">
    <location>
        <position position="129"/>
    </location>
    <ligand>
        <name>(6S)-5-formyl-5,6,7,8-tetrahydrofolate</name>
        <dbReference type="ChEBI" id="CHEBI:57457"/>
    </ligand>
</feature>
<dbReference type="Gene3D" id="3.30.1360.120">
    <property type="entry name" value="Probable tRNA modification gtpase trme, domain 1"/>
    <property type="match status" value="1"/>
</dbReference>
<dbReference type="PANTHER" id="PTHR42714:SF2">
    <property type="entry name" value="TRNA MODIFICATION GTPASE GTPBP3, MITOCHONDRIAL"/>
    <property type="match status" value="1"/>
</dbReference>
<keyword evidence="8 10" id="KW-0630">Potassium</keyword>
<comment type="cofactor">
    <cofactor evidence="10">
        <name>K(+)</name>
        <dbReference type="ChEBI" id="CHEBI:29103"/>
    </cofactor>
    <text evidence="10">Binds 1 potassium ion per subunit.</text>
</comment>
<comment type="function">
    <text evidence="10">Exhibits a very high intrinsic GTPase hydrolysis rate. Involved in the addition of a carboxymethylaminomethyl (cmnm) group at the wobble position (U34) of certain tRNAs, forming tRNA-cmnm(5)s(2)U34.</text>
</comment>
<sequence>MRDYLCEDTIAAIGTPLGKGAIGIVRISGKRALPILKEVFRRKSGERVESFENRKMTYGIVVDEFEEPIDEVLVVFMGAPYTFTGEDVAEIHCHGGIVVTRKVLREVLKRGARLAEPGEFTMRAFLHGKIDLTQAEAINELIEARSELYAKVAVKQLEGSLSNKIREIRDRLLETKAFIEAAVDFPDEEIEILETGKIKEKLFEVKDEIEKLLKTYREGRLIKEGIKVAIVGRPNVGKSSLLNAILMEERAIVTEIPGTTRDVIEETVTFKGLPLRLVDTAGIREAGDIVEKIGIEKSIEKLKEADVVLFVIDGSAGFVEDDRRILKLIENRDNVILVINKKDAGLRVKCEKLRNLFKHCVEISAKNLDGIDELAERIMELVVLEPESILDGNEVVLTSERHYELLKRAKESLDKVLTSIDSGYESPEFLSIDIDEALKSLGEIVGEVTTEDMYDIIFSRFCIGK</sequence>
<keyword evidence="9 10" id="KW-0342">GTP-binding</keyword>
<dbReference type="InterPro" id="IPR027266">
    <property type="entry name" value="TrmE/GcvT-like"/>
</dbReference>
<feature type="binding site" evidence="10">
    <location>
        <position position="259"/>
    </location>
    <ligand>
        <name>K(+)</name>
        <dbReference type="ChEBI" id="CHEBI:29103"/>
    </ligand>
</feature>
<evidence type="ECO:0000313" key="14">
    <source>
        <dbReference type="Proteomes" id="UP000317315"/>
    </source>
</evidence>
<dbReference type="GO" id="GO:0002098">
    <property type="term" value="P:tRNA wobble uridine modification"/>
    <property type="evidence" value="ECO:0007669"/>
    <property type="project" value="TreeGrafter"/>
</dbReference>
<keyword evidence="4 10" id="KW-0479">Metal-binding</keyword>
<protein>
    <recommendedName>
        <fullName evidence="10">tRNA modification GTPase MnmE</fullName>
        <ecNumber evidence="10">3.6.-.-</ecNumber>
    </recommendedName>
</protein>
<keyword evidence="2 10" id="KW-0963">Cytoplasm</keyword>
<keyword evidence="5 10" id="KW-0547">Nucleotide-binding</keyword>
<dbReference type="InterPro" id="IPR005225">
    <property type="entry name" value="Small_GTP-bd"/>
</dbReference>
<dbReference type="Pfam" id="PF01926">
    <property type="entry name" value="MMR_HSR1"/>
    <property type="match status" value="1"/>
</dbReference>
<evidence type="ECO:0000256" key="5">
    <source>
        <dbReference type="ARBA" id="ARBA00022741"/>
    </source>
</evidence>
<evidence type="ECO:0000256" key="10">
    <source>
        <dbReference type="HAMAP-Rule" id="MF_00379"/>
    </source>
</evidence>
<organism evidence="13 14">
    <name type="scientific">Balnearium lithotrophicum</name>
    <dbReference type="NCBI Taxonomy" id="223788"/>
    <lineage>
        <taxon>Bacteria</taxon>
        <taxon>Pseudomonadati</taxon>
        <taxon>Aquificota</taxon>
        <taxon>Aquificia</taxon>
        <taxon>Desulfurobacteriales</taxon>
        <taxon>Desulfurobacteriaceae</taxon>
        <taxon>Balnearium</taxon>
    </lineage>
</organism>
<feature type="binding site" evidence="10">
    <location>
        <begin position="254"/>
        <end position="260"/>
    </location>
    <ligand>
        <name>GTP</name>
        <dbReference type="ChEBI" id="CHEBI:37565"/>
    </ligand>
</feature>
<dbReference type="HAMAP" id="MF_00379">
    <property type="entry name" value="GTPase_MnmE"/>
    <property type="match status" value="1"/>
</dbReference>
<dbReference type="GO" id="GO:0030488">
    <property type="term" value="P:tRNA methylation"/>
    <property type="evidence" value="ECO:0007669"/>
    <property type="project" value="TreeGrafter"/>
</dbReference>
<feature type="binding site" evidence="10">
    <location>
        <begin position="235"/>
        <end position="240"/>
    </location>
    <ligand>
        <name>GTP</name>
        <dbReference type="ChEBI" id="CHEBI:37565"/>
    </ligand>
</feature>
<dbReference type="InterPro" id="IPR006073">
    <property type="entry name" value="GTP-bd"/>
</dbReference>
<keyword evidence="3 10" id="KW-0819">tRNA processing</keyword>
<evidence type="ECO:0000313" key="13">
    <source>
        <dbReference type="EMBL" id="SMO70304.1"/>
    </source>
</evidence>
<dbReference type="InterPro" id="IPR018948">
    <property type="entry name" value="GTP-bd_TrmE_N"/>
</dbReference>
<evidence type="ECO:0000256" key="11">
    <source>
        <dbReference type="RuleBase" id="RU003313"/>
    </source>
</evidence>
<dbReference type="InterPro" id="IPR004520">
    <property type="entry name" value="GTPase_MnmE"/>
</dbReference>
<evidence type="ECO:0000256" key="1">
    <source>
        <dbReference type="ARBA" id="ARBA00011043"/>
    </source>
</evidence>
<dbReference type="PROSITE" id="PS51709">
    <property type="entry name" value="G_TRME"/>
    <property type="match status" value="1"/>
</dbReference>
<dbReference type="Proteomes" id="UP000317315">
    <property type="component" value="Unassembled WGS sequence"/>
</dbReference>
<dbReference type="RefSeq" id="WP_246051355.1">
    <property type="nucleotide sequence ID" value="NZ_FXTM01000020.1"/>
</dbReference>
<dbReference type="PRINTS" id="PR00326">
    <property type="entry name" value="GTP1OBG"/>
</dbReference>
<keyword evidence="6 10" id="KW-0378">Hydrolase</keyword>
<feature type="binding site" evidence="10">
    <location>
        <position position="239"/>
    </location>
    <ligand>
        <name>Mg(2+)</name>
        <dbReference type="ChEBI" id="CHEBI:18420"/>
    </ligand>
</feature>
<dbReference type="InterPro" id="IPR027368">
    <property type="entry name" value="MnmE_dom2"/>
</dbReference>
<dbReference type="NCBIfam" id="NF003661">
    <property type="entry name" value="PRK05291.1-3"/>
    <property type="match status" value="1"/>
</dbReference>
<dbReference type="InterPro" id="IPR031168">
    <property type="entry name" value="G_TrmE"/>
</dbReference>
<dbReference type="EC" id="3.6.-.-" evidence="10"/>
<feature type="binding site" evidence="10">
    <location>
        <position position="235"/>
    </location>
    <ligand>
        <name>K(+)</name>
        <dbReference type="ChEBI" id="CHEBI:29103"/>
    </ligand>
</feature>
<evidence type="ECO:0000256" key="2">
    <source>
        <dbReference type="ARBA" id="ARBA00022490"/>
    </source>
</evidence>
<feature type="binding site" evidence="10">
    <location>
        <position position="256"/>
    </location>
    <ligand>
        <name>K(+)</name>
        <dbReference type="ChEBI" id="CHEBI:29103"/>
    </ligand>
</feature>
<feature type="binding site" evidence="10">
    <location>
        <begin position="279"/>
        <end position="282"/>
    </location>
    <ligand>
        <name>GTP</name>
        <dbReference type="ChEBI" id="CHEBI:37565"/>
    </ligand>
</feature>
<feature type="binding site" evidence="10">
    <location>
        <position position="465"/>
    </location>
    <ligand>
        <name>(6S)-5-formyl-5,6,7,8-tetrahydrofolate</name>
        <dbReference type="ChEBI" id="CHEBI:57457"/>
    </ligand>
</feature>
<dbReference type="FunFam" id="3.40.50.300:FF:000494">
    <property type="entry name" value="tRNA modification GTPase MnmE"/>
    <property type="match status" value="1"/>
</dbReference>
<evidence type="ECO:0000256" key="9">
    <source>
        <dbReference type="ARBA" id="ARBA00023134"/>
    </source>
</evidence>
<dbReference type="GO" id="GO:0003924">
    <property type="term" value="F:GTPase activity"/>
    <property type="evidence" value="ECO:0007669"/>
    <property type="project" value="UniProtKB-UniRule"/>
</dbReference>
<evidence type="ECO:0000256" key="6">
    <source>
        <dbReference type="ARBA" id="ARBA00022801"/>
    </source>
</evidence>
<name>A0A521DES9_9BACT</name>
<feature type="binding site" evidence="10">
    <location>
        <position position="254"/>
    </location>
    <ligand>
        <name>K(+)</name>
        <dbReference type="ChEBI" id="CHEBI:29103"/>
    </ligand>
</feature>
<comment type="caution">
    <text evidence="10">Lacks conserved residue(s) required for the propagation of feature annotation.</text>
</comment>
<dbReference type="NCBIfam" id="TIGR00450">
    <property type="entry name" value="mnmE_trmE_thdF"/>
    <property type="match status" value="1"/>
</dbReference>
<dbReference type="AlphaFoldDB" id="A0A521DES9"/>
<dbReference type="Gene3D" id="1.20.120.430">
    <property type="entry name" value="tRNA modification GTPase MnmE domain 2"/>
    <property type="match status" value="1"/>
</dbReference>
<dbReference type="Gene3D" id="3.40.50.300">
    <property type="entry name" value="P-loop containing nucleotide triphosphate hydrolases"/>
    <property type="match status" value="1"/>
</dbReference>
<dbReference type="InterPro" id="IPR025867">
    <property type="entry name" value="MnmE_helical"/>
</dbReference>
<comment type="similarity">
    <text evidence="1 10 11">Belongs to the TRAFAC class TrmE-Era-EngA-EngB-Septin-like GTPase superfamily. TrmE GTPase family.</text>
</comment>
<dbReference type="EMBL" id="FXTM01000020">
    <property type="protein sequence ID" value="SMO70304.1"/>
    <property type="molecule type" value="Genomic_DNA"/>
</dbReference>
<feature type="binding site" evidence="10">
    <location>
        <position position="90"/>
    </location>
    <ligand>
        <name>(6S)-5-formyl-5,6,7,8-tetrahydrofolate</name>
        <dbReference type="ChEBI" id="CHEBI:57457"/>
    </ligand>
</feature>
<feature type="binding site" evidence="10">
    <location>
        <position position="26"/>
    </location>
    <ligand>
        <name>(6S)-5-formyl-5,6,7,8-tetrahydrofolate</name>
        <dbReference type="ChEBI" id="CHEBI:57457"/>
    </ligand>
</feature>
<comment type="subunit">
    <text evidence="10">Homodimer. Heterotetramer of two MnmE and two MnmG subunits.</text>
</comment>
<dbReference type="CDD" id="cd04164">
    <property type="entry name" value="trmE"/>
    <property type="match status" value="1"/>
</dbReference>
<feature type="binding site" evidence="10">
    <location>
        <position position="260"/>
    </location>
    <ligand>
        <name>Mg(2+)</name>
        <dbReference type="ChEBI" id="CHEBI:18420"/>
    </ligand>
</feature>
<evidence type="ECO:0000256" key="8">
    <source>
        <dbReference type="ARBA" id="ARBA00022958"/>
    </source>
</evidence>
<dbReference type="SUPFAM" id="SSF52540">
    <property type="entry name" value="P-loop containing nucleoside triphosphate hydrolases"/>
    <property type="match status" value="1"/>
</dbReference>
<proteinExistence type="inferred from homology"/>
<reference evidence="13 14" key="1">
    <citation type="submission" date="2017-05" db="EMBL/GenBank/DDBJ databases">
        <authorList>
            <person name="Varghese N."/>
            <person name="Submissions S."/>
        </authorList>
    </citation>
    <scope>NUCLEOTIDE SEQUENCE [LARGE SCALE GENOMIC DNA]</scope>
    <source>
        <strain evidence="13 14">DSM 16304</strain>
    </source>
</reference>
<keyword evidence="14" id="KW-1185">Reference proteome</keyword>
<comment type="subcellular location">
    <subcellularLocation>
        <location evidence="10">Cytoplasm</location>
    </subcellularLocation>
</comment>
<dbReference type="InterPro" id="IPR027417">
    <property type="entry name" value="P-loop_NTPase"/>
</dbReference>
<dbReference type="NCBIfam" id="TIGR00231">
    <property type="entry name" value="small_GTP"/>
    <property type="match status" value="1"/>
</dbReference>
<dbReference type="GO" id="GO:0005525">
    <property type="term" value="F:GTP binding"/>
    <property type="evidence" value="ECO:0007669"/>
    <property type="project" value="UniProtKB-UniRule"/>
</dbReference>
<accession>A0A521DES9</accession>
<dbReference type="CDD" id="cd14858">
    <property type="entry name" value="TrmE_N"/>
    <property type="match status" value="1"/>
</dbReference>
<dbReference type="GO" id="GO:0005829">
    <property type="term" value="C:cytosol"/>
    <property type="evidence" value="ECO:0007669"/>
    <property type="project" value="TreeGrafter"/>
</dbReference>